<name>A0A7E4ZTQ1_PANRE</name>
<evidence type="ECO:0000256" key="3">
    <source>
        <dbReference type="RuleBase" id="RU000641"/>
    </source>
</evidence>
<comment type="function">
    <text evidence="3">This protein is an auxiliary protein of DNA polymerase delta and is involved in the control of eukaryotic DNA replication by increasing the polymerase's processivity during elongation of the leading strand.</text>
</comment>
<dbReference type="GO" id="GO:0006272">
    <property type="term" value="P:leading strand elongation"/>
    <property type="evidence" value="ECO:0007669"/>
    <property type="project" value="TreeGrafter"/>
</dbReference>
<feature type="domain" description="Proliferating cell nuclear antigen PCNA C-terminal" evidence="6">
    <location>
        <begin position="128"/>
        <end position="257"/>
    </location>
</feature>
<dbReference type="InterPro" id="IPR022649">
    <property type="entry name" value="Pr_cel_nuc_antig_C"/>
</dbReference>
<dbReference type="GO" id="GO:0003677">
    <property type="term" value="F:DNA binding"/>
    <property type="evidence" value="ECO:0007669"/>
    <property type="project" value="UniProtKB-KW"/>
</dbReference>
<dbReference type="AlphaFoldDB" id="A0A7E4ZTQ1"/>
<dbReference type="GO" id="GO:0030337">
    <property type="term" value="F:DNA polymerase processivity factor activity"/>
    <property type="evidence" value="ECO:0007669"/>
    <property type="project" value="InterPro"/>
</dbReference>
<dbReference type="GO" id="GO:0043626">
    <property type="term" value="C:PCNA complex"/>
    <property type="evidence" value="ECO:0007669"/>
    <property type="project" value="TreeGrafter"/>
</dbReference>
<dbReference type="InterPro" id="IPR022648">
    <property type="entry name" value="Pr_cel_nuc_antig_N"/>
</dbReference>
<dbReference type="PANTHER" id="PTHR11352:SF0">
    <property type="entry name" value="PROLIFERATING CELL NUCLEAR ANTIGEN"/>
    <property type="match status" value="1"/>
</dbReference>
<dbReference type="InterPro" id="IPR000730">
    <property type="entry name" value="Pr_cel_nuc_antig"/>
</dbReference>
<evidence type="ECO:0000259" key="5">
    <source>
        <dbReference type="Pfam" id="PF00705"/>
    </source>
</evidence>
<comment type="subcellular location">
    <subcellularLocation>
        <location evidence="3">Nucleus</location>
    </subcellularLocation>
</comment>
<dbReference type="Gene3D" id="3.70.10.10">
    <property type="match status" value="1"/>
</dbReference>
<dbReference type="GO" id="GO:0006298">
    <property type="term" value="P:mismatch repair"/>
    <property type="evidence" value="ECO:0007669"/>
    <property type="project" value="TreeGrafter"/>
</dbReference>
<dbReference type="SUPFAM" id="SSF55979">
    <property type="entry name" value="DNA clamp"/>
    <property type="match status" value="2"/>
</dbReference>
<dbReference type="NCBIfam" id="TIGR00590">
    <property type="entry name" value="pcna"/>
    <property type="match status" value="1"/>
</dbReference>
<comment type="similarity">
    <text evidence="1 4">Belongs to the PCNA family.</text>
</comment>
<proteinExistence type="inferred from homology"/>
<feature type="domain" description="Proliferating cell nuclear antigen PCNA N-terminal" evidence="5">
    <location>
        <begin position="1"/>
        <end position="126"/>
    </location>
</feature>
<dbReference type="GO" id="GO:0006275">
    <property type="term" value="P:regulation of DNA replication"/>
    <property type="evidence" value="ECO:0007669"/>
    <property type="project" value="InterPro"/>
</dbReference>
<dbReference type="Proteomes" id="UP000492821">
    <property type="component" value="Unassembled WGS sequence"/>
</dbReference>
<evidence type="ECO:0000259" key="6">
    <source>
        <dbReference type="Pfam" id="PF02747"/>
    </source>
</evidence>
<evidence type="ECO:0000313" key="8">
    <source>
        <dbReference type="WBParaSite" id="Pan_g16897.t1"/>
    </source>
</evidence>
<dbReference type="GO" id="GO:0019985">
    <property type="term" value="P:translesion synthesis"/>
    <property type="evidence" value="ECO:0007669"/>
    <property type="project" value="TreeGrafter"/>
</dbReference>
<dbReference type="HAMAP" id="MF_00317">
    <property type="entry name" value="DNApol_clamp_arch"/>
    <property type="match status" value="1"/>
</dbReference>
<dbReference type="CDD" id="cd00577">
    <property type="entry name" value="PCNA"/>
    <property type="match status" value="1"/>
</dbReference>
<accession>A0A7E4ZTQ1</accession>
<dbReference type="PANTHER" id="PTHR11352">
    <property type="entry name" value="PROLIFERATING CELL NUCLEAR ANTIGEN"/>
    <property type="match status" value="1"/>
</dbReference>
<dbReference type="InterPro" id="IPR022659">
    <property type="entry name" value="Pr_cel_nuc_antig_CS"/>
</dbReference>
<organism evidence="7 8">
    <name type="scientific">Panagrellus redivivus</name>
    <name type="common">Microworm</name>
    <dbReference type="NCBI Taxonomy" id="6233"/>
    <lineage>
        <taxon>Eukaryota</taxon>
        <taxon>Metazoa</taxon>
        <taxon>Ecdysozoa</taxon>
        <taxon>Nematoda</taxon>
        <taxon>Chromadorea</taxon>
        <taxon>Rhabditida</taxon>
        <taxon>Tylenchina</taxon>
        <taxon>Panagrolaimomorpha</taxon>
        <taxon>Panagrolaimoidea</taxon>
        <taxon>Panagrolaimidae</taxon>
        <taxon>Panagrellus</taxon>
    </lineage>
</organism>
<evidence type="ECO:0000313" key="7">
    <source>
        <dbReference type="Proteomes" id="UP000492821"/>
    </source>
</evidence>
<dbReference type="Pfam" id="PF00705">
    <property type="entry name" value="PCNA_N"/>
    <property type="match status" value="1"/>
</dbReference>
<keyword evidence="3" id="KW-0539">Nucleus</keyword>
<keyword evidence="4" id="KW-0235">DNA replication</keyword>
<protein>
    <recommendedName>
        <fullName evidence="3">DNA sliding clamp PCNA</fullName>
    </recommendedName>
</protein>
<dbReference type="PROSITE" id="PS01251">
    <property type="entry name" value="PCNA_1"/>
    <property type="match status" value="1"/>
</dbReference>
<evidence type="ECO:0000256" key="1">
    <source>
        <dbReference type="ARBA" id="ARBA00010462"/>
    </source>
</evidence>
<reference evidence="7" key="1">
    <citation type="journal article" date="2013" name="Genetics">
        <title>The draft genome and transcriptome of Panagrellus redivivus are shaped by the harsh demands of a free-living lifestyle.</title>
        <authorList>
            <person name="Srinivasan J."/>
            <person name="Dillman A.R."/>
            <person name="Macchietto M.G."/>
            <person name="Heikkinen L."/>
            <person name="Lakso M."/>
            <person name="Fracchia K.M."/>
            <person name="Antoshechkin I."/>
            <person name="Mortazavi A."/>
            <person name="Wong G."/>
            <person name="Sternberg P.W."/>
        </authorList>
    </citation>
    <scope>NUCLEOTIDE SEQUENCE [LARGE SCALE GENOMIC DNA]</scope>
    <source>
        <strain evidence="7">MT8872</strain>
    </source>
</reference>
<dbReference type="WBParaSite" id="Pan_g16897.t1">
    <property type="protein sequence ID" value="Pan_g16897.t1"/>
    <property type="gene ID" value="Pan_g16897"/>
</dbReference>
<reference evidence="8" key="2">
    <citation type="submission" date="2020-10" db="UniProtKB">
        <authorList>
            <consortium name="WormBaseParasite"/>
        </authorList>
    </citation>
    <scope>IDENTIFICATION</scope>
</reference>
<evidence type="ECO:0000256" key="4">
    <source>
        <dbReference type="RuleBase" id="RU003671"/>
    </source>
</evidence>
<dbReference type="PRINTS" id="PR00339">
    <property type="entry name" value="PCNACYCLIN"/>
</dbReference>
<keyword evidence="2 4" id="KW-0238">DNA-binding</keyword>
<sequence>MFEAQLKKAFVFKNIIEAIKDLVEEASFDCEETAISLRAMDSSNIALVFLVMPMEMFDRYHCDVPATLGISLANVYKSLKCAKTDDVFNLRFREQNPDEVHFIFEDPDKCKLQESTLKLIDLSKDSLGIPDTQPDVVLEIASAEFGKTCRDISQFANSMNITACKESVVFSGEGDSGKHSITYKNDNIDVNETNWRTVVTVECTKPVSSSFSMKYLLKFTKADNINDRVRLTLSENKPVRIEYRIHDAGFLRYYLAPNV</sequence>
<dbReference type="InterPro" id="IPR046938">
    <property type="entry name" value="DNA_clamp_sf"/>
</dbReference>
<dbReference type="Pfam" id="PF02747">
    <property type="entry name" value="PCNA_C"/>
    <property type="match status" value="1"/>
</dbReference>
<evidence type="ECO:0000256" key="2">
    <source>
        <dbReference type="ARBA" id="ARBA00023125"/>
    </source>
</evidence>
<keyword evidence="7" id="KW-1185">Reference proteome</keyword>